<reference evidence="4" key="1">
    <citation type="journal article" date="2019" name="Int. J. Syst. Evol. Microbiol.">
        <title>The Global Catalogue of Microorganisms (GCM) 10K type strain sequencing project: providing services to taxonomists for standard genome sequencing and annotation.</title>
        <authorList>
            <consortium name="The Broad Institute Genomics Platform"/>
            <consortium name="The Broad Institute Genome Sequencing Center for Infectious Disease"/>
            <person name="Wu L."/>
            <person name="Ma J."/>
        </authorList>
    </citation>
    <scope>NUCLEOTIDE SEQUENCE [LARGE SCALE GENOMIC DNA]</scope>
    <source>
        <strain evidence="4">JCM 17388</strain>
    </source>
</reference>
<evidence type="ECO:0000313" key="3">
    <source>
        <dbReference type="EMBL" id="GAA4201293.1"/>
    </source>
</evidence>
<accession>A0ABP8B9B9</accession>
<dbReference type="PANTHER" id="PTHR43000">
    <property type="entry name" value="DTDP-D-GLUCOSE 4,6-DEHYDRATASE-RELATED"/>
    <property type="match status" value="1"/>
</dbReference>
<proteinExistence type="inferred from homology"/>
<organism evidence="3 4">
    <name type="scientific">Streptosporangium oxazolinicum</name>
    <dbReference type="NCBI Taxonomy" id="909287"/>
    <lineage>
        <taxon>Bacteria</taxon>
        <taxon>Bacillati</taxon>
        <taxon>Actinomycetota</taxon>
        <taxon>Actinomycetes</taxon>
        <taxon>Streptosporangiales</taxon>
        <taxon>Streptosporangiaceae</taxon>
        <taxon>Streptosporangium</taxon>
    </lineage>
</organism>
<dbReference type="Gene3D" id="3.40.50.720">
    <property type="entry name" value="NAD(P)-binding Rossmann-like Domain"/>
    <property type="match status" value="1"/>
</dbReference>
<dbReference type="Gene3D" id="3.90.25.10">
    <property type="entry name" value="UDP-galactose 4-epimerase, domain 1"/>
    <property type="match status" value="1"/>
</dbReference>
<evidence type="ECO:0000256" key="1">
    <source>
        <dbReference type="ARBA" id="ARBA00007637"/>
    </source>
</evidence>
<evidence type="ECO:0000313" key="4">
    <source>
        <dbReference type="Proteomes" id="UP001501251"/>
    </source>
</evidence>
<dbReference type="RefSeq" id="WP_344921040.1">
    <property type="nucleotide sequence ID" value="NZ_BAABAQ010000011.1"/>
</dbReference>
<evidence type="ECO:0000259" key="2">
    <source>
        <dbReference type="Pfam" id="PF01370"/>
    </source>
</evidence>
<name>A0ABP8B9B9_9ACTN</name>
<dbReference type="EMBL" id="BAABAQ010000011">
    <property type="protein sequence ID" value="GAA4201293.1"/>
    <property type="molecule type" value="Genomic_DNA"/>
</dbReference>
<sequence length="312" mass="32404">MHALVTGGAGFIGSHLTDALLSRGTAVTVIDNLSTGRTSRLPVGVDLRKVDITDTDAVTAVAEEVRPQVIFHLAAQIDVRASVEDPARDAAINIGGTINLLQAALAVGAKLVFASTGGALYGVRAPIPSDERVLPAPEAPYGTAKYGAEQYLGLFNRLHGTGHTALRLGNVYGPRQDPSGEAGVVAIFAGCAHRGQQPTIFGDGAQTRDYVYVGDVVAAFIAAAATERGGIWNIGTGRETSVLELIQHVGQAAGRAVDPVFAAARPGELQRSALDAGAARRDLGWTAATPIEEGIARVYTWVRDGQPEQGGL</sequence>
<comment type="similarity">
    <text evidence="1">Belongs to the NAD(P)-dependent epimerase/dehydratase family.</text>
</comment>
<dbReference type="SUPFAM" id="SSF51735">
    <property type="entry name" value="NAD(P)-binding Rossmann-fold domains"/>
    <property type="match status" value="1"/>
</dbReference>
<dbReference type="InterPro" id="IPR036291">
    <property type="entry name" value="NAD(P)-bd_dom_sf"/>
</dbReference>
<dbReference type="Pfam" id="PF01370">
    <property type="entry name" value="Epimerase"/>
    <property type="match status" value="1"/>
</dbReference>
<dbReference type="Proteomes" id="UP001501251">
    <property type="component" value="Unassembled WGS sequence"/>
</dbReference>
<comment type="caution">
    <text evidence="3">The sequence shown here is derived from an EMBL/GenBank/DDBJ whole genome shotgun (WGS) entry which is preliminary data.</text>
</comment>
<keyword evidence="4" id="KW-1185">Reference proteome</keyword>
<dbReference type="InterPro" id="IPR001509">
    <property type="entry name" value="Epimerase_deHydtase"/>
</dbReference>
<gene>
    <name evidence="3" type="ORF">GCM10022252_55760</name>
</gene>
<feature type="domain" description="NAD-dependent epimerase/dehydratase" evidence="2">
    <location>
        <begin position="3"/>
        <end position="235"/>
    </location>
</feature>
<protein>
    <submittedName>
        <fullName evidence="3">GDP-mannose 4,6-dehydratase</fullName>
    </submittedName>
</protein>